<evidence type="ECO:0000259" key="4">
    <source>
        <dbReference type="PROSITE" id="PS51371"/>
    </source>
</evidence>
<evidence type="ECO:0000256" key="2">
    <source>
        <dbReference type="PROSITE-ProRule" id="PRU00703"/>
    </source>
</evidence>
<sequence length="465" mass="51204">MSCHGCDFEGEHYAESSSCFHNVELTDKHLSLRDEMVCAGIPVRKNRTRPTEKQTHLNTMNITDIVSEEYVEFTPETPVSKLVGAFDDHTVKGVMVHGEEFEGVITRRQLATSHHQPAEKIGSLVWHVPRLTPDEDVRKVAQLMLDSDSKVLPVFEGRDLIGVVTADDILQEVKPFLDAATVDDVYTNGLVSVEPTSTVGEALHTFRDNRITHLPVVDDGTAVGILSLYDVVGLTVRSERQSKGGDASGTDSYGGSLSSSAGRSRKGGFGAREGELARILDLPVRDVMVSPVRTISPSETLESAVEKMFAIEGSSLVVIVDGQPSGIVTKTDVLDSLTWEAGGNRAVQIYGSDLLDDLSYDEIVTTIDNLADKDHGMNVLDAKIHLQKHDEKLRGTPLLFARIRLHTDRGLYLGSGEGYGASHAINQAREVVERQIRDKKTQGRTKKPRDAEYWEKRFGWMLEGE</sequence>
<geneLocation type="plasmid" evidence="5 6">
    <name>pHM500</name>
</geneLocation>
<dbReference type="Pfam" id="PF00571">
    <property type="entry name" value="CBS"/>
    <property type="match status" value="3"/>
</dbReference>
<keyword evidence="1 2" id="KW-0129">CBS domain</keyword>
<name>I3RA86_HALMT</name>
<evidence type="ECO:0000256" key="3">
    <source>
        <dbReference type="SAM" id="MobiDB-lite"/>
    </source>
</evidence>
<dbReference type="CDD" id="cd17780">
    <property type="entry name" value="CBS_pair_arch1_repeat1"/>
    <property type="match status" value="1"/>
</dbReference>
<dbReference type="InterPro" id="IPR000644">
    <property type="entry name" value="CBS_dom"/>
</dbReference>
<dbReference type="PANTHER" id="PTHR43080:SF2">
    <property type="entry name" value="CBS DOMAIN-CONTAINING PROTEIN"/>
    <property type="match status" value="1"/>
</dbReference>
<dbReference type="PROSITE" id="PS51371">
    <property type="entry name" value="CBS"/>
    <property type="match status" value="3"/>
</dbReference>
<dbReference type="PANTHER" id="PTHR43080">
    <property type="entry name" value="CBS DOMAIN-CONTAINING PROTEIN CBSX3, MITOCHONDRIAL"/>
    <property type="match status" value="1"/>
</dbReference>
<keyword evidence="5" id="KW-0614">Plasmid</keyword>
<dbReference type="SUPFAM" id="SSF54631">
    <property type="entry name" value="CBS-domain pair"/>
    <property type="match status" value="2"/>
</dbReference>
<evidence type="ECO:0000256" key="1">
    <source>
        <dbReference type="ARBA" id="ARBA00023122"/>
    </source>
</evidence>
<organism evidence="5 6">
    <name type="scientific">Haloferax mediterranei (strain ATCC 33500 / DSM 1411 / JCM 8866 / NBRC 14739 / NCIMB 2177 / R-4)</name>
    <name type="common">Halobacterium mediterranei</name>
    <dbReference type="NCBI Taxonomy" id="523841"/>
    <lineage>
        <taxon>Archaea</taxon>
        <taxon>Methanobacteriati</taxon>
        <taxon>Methanobacteriota</taxon>
        <taxon>Stenosarchaea group</taxon>
        <taxon>Halobacteria</taxon>
        <taxon>Halobacteriales</taxon>
        <taxon>Haloferacaceae</taxon>
        <taxon>Haloferax</taxon>
    </lineage>
</organism>
<feature type="domain" description="CBS" evidence="4">
    <location>
        <begin position="288"/>
        <end position="347"/>
    </location>
</feature>
<dbReference type="HOGENOM" id="CLU_035203_0_0_2"/>
<dbReference type="Gene3D" id="3.10.580.10">
    <property type="entry name" value="CBS-domain"/>
    <property type="match status" value="3"/>
</dbReference>
<dbReference type="AlphaFoldDB" id="I3RA86"/>
<feature type="domain" description="CBS" evidence="4">
    <location>
        <begin position="186"/>
        <end position="242"/>
    </location>
</feature>
<dbReference type="InterPro" id="IPR046342">
    <property type="entry name" value="CBS_dom_sf"/>
</dbReference>
<feature type="region of interest" description="Disordered" evidence="3">
    <location>
        <begin position="240"/>
        <end position="269"/>
    </location>
</feature>
<dbReference type="KEGG" id="hme:HFX_6018"/>
<evidence type="ECO:0000313" key="6">
    <source>
        <dbReference type="Proteomes" id="UP000006469"/>
    </source>
</evidence>
<feature type="domain" description="CBS" evidence="4">
    <location>
        <begin position="124"/>
        <end position="182"/>
    </location>
</feature>
<dbReference type="InterPro" id="IPR051257">
    <property type="entry name" value="Diverse_CBS-Domain"/>
</dbReference>
<gene>
    <name evidence="5" type="primary">cbs_3</name>
    <name evidence="5" type="ordered locus">HFX_6018</name>
</gene>
<dbReference type="EMBL" id="CP001871">
    <property type="protein sequence ID" value="AFK21146.1"/>
    <property type="molecule type" value="Genomic_DNA"/>
</dbReference>
<dbReference type="SMART" id="SM00116">
    <property type="entry name" value="CBS"/>
    <property type="match status" value="3"/>
</dbReference>
<feature type="compositionally biased region" description="Low complexity" evidence="3">
    <location>
        <begin position="248"/>
        <end position="262"/>
    </location>
</feature>
<protein>
    <submittedName>
        <fullName evidence="5">Signal transduction protein with CBS domains</fullName>
    </submittedName>
</protein>
<reference evidence="5 6" key="1">
    <citation type="journal article" date="2012" name="J. Bacteriol.">
        <title>Complete genome sequence of the metabolically versatile halophilic archaeon Haloferax mediterranei, a poly(3-hydroxybutyrate-co-3-hydroxyvalerate) producer.</title>
        <authorList>
            <person name="Han J."/>
            <person name="Zhang F."/>
            <person name="Hou J."/>
            <person name="Liu X."/>
            <person name="Li M."/>
            <person name="Liu H."/>
            <person name="Cai L."/>
            <person name="Zhang B."/>
            <person name="Chen Y."/>
            <person name="Zhou J."/>
            <person name="Hu S."/>
            <person name="Xiang H."/>
        </authorList>
    </citation>
    <scope>NUCLEOTIDE SEQUENCE [LARGE SCALE GENOMIC DNA]</scope>
    <source>
        <strain evidence="6">ATCC 33500 / DSM 1411 / JCM 8866 / NBRC 14739 / NCIMB 2177 / R-4</strain>
        <plasmid evidence="6">pHM500</plasmid>
    </source>
</reference>
<proteinExistence type="predicted"/>
<dbReference type="Proteomes" id="UP000006469">
    <property type="component" value="Plasmid pHM500"/>
</dbReference>
<evidence type="ECO:0000313" key="5">
    <source>
        <dbReference type="EMBL" id="AFK21146.1"/>
    </source>
</evidence>
<accession>I3RA86</accession>